<dbReference type="AlphaFoldDB" id="A0A2N1NN65"/>
<dbReference type="Proteomes" id="UP000233469">
    <property type="component" value="Unassembled WGS sequence"/>
</dbReference>
<protein>
    <submittedName>
        <fullName evidence="1">Uncharacterized protein</fullName>
    </submittedName>
</protein>
<dbReference type="EMBL" id="LLXL01000251">
    <property type="protein sequence ID" value="PKK75298.1"/>
    <property type="molecule type" value="Genomic_DNA"/>
</dbReference>
<organism evidence="1 2">
    <name type="scientific">Rhizophagus irregularis</name>
    <dbReference type="NCBI Taxonomy" id="588596"/>
    <lineage>
        <taxon>Eukaryota</taxon>
        <taxon>Fungi</taxon>
        <taxon>Fungi incertae sedis</taxon>
        <taxon>Mucoromycota</taxon>
        <taxon>Glomeromycotina</taxon>
        <taxon>Glomeromycetes</taxon>
        <taxon>Glomerales</taxon>
        <taxon>Glomeraceae</taxon>
        <taxon>Rhizophagus</taxon>
    </lineage>
</organism>
<proteinExistence type="predicted"/>
<gene>
    <name evidence="1" type="ORF">RhiirC2_736886</name>
</gene>
<evidence type="ECO:0000313" key="2">
    <source>
        <dbReference type="Proteomes" id="UP000233469"/>
    </source>
</evidence>
<evidence type="ECO:0000313" key="1">
    <source>
        <dbReference type="EMBL" id="PKK75298.1"/>
    </source>
</evidence>
<feature type="non-terminal residue" evidence="1">
    <location>
        <position position="702"/>
    </location>
</feature>
<comment type="caution">
    <text evidence="1">The sequence shown here is derived from an EMBL/GenBank/DDBJ whole genome shotgun (WGS) entry which is preliminary data.</text>
</comment>
<dbReference type="VEuPathDB" id="FungiDB:RhiirA1_421062"/>
<dbReference type="VEuPathDB" id="FungiDB:RhiirA1_469748"/>
<accession>A0A2N1NN65</accession>
<name>A0A2N1NN65_9GLOM</name>
<dbReference type="VEuPathDB" id="FungiDB:FUN_003152"/>
<dbReference type="VEuPathDB" id="FungiDB:RhiirFUN_023739"/>
<dbReference type="VEuPathDB" id="FungiDB:RhiirFUN_023737"/>
<reference evidence="1 2" key="1">
    <citation type="submission" date="2016-04" db="EMBL/GenBank/DDBJ databases">
        <title>Genome analyses suggest a sexual origin of heterokaryosis in a supposedly ancient asexual fungus.</title>
        <authorList>
            <person name="Ropars J."/>
            <person name="Sedzielewska K."/>
            <person name="Noel J."/>
            <person name="Charron P."/>
            <person name="Farinelli L."/>
            <person name="Marton T."/>
            <person name="Kruger M."/>
            <person name="Pelin A."/>
            <person name="Brachmann A."/>
            <person name="Corradi N."/>
        </authorList>
    </citation>
    <scope>NUCLEOTIDE SEQUENCE [LARGE SCALE GENOMIC DNA]</scope>
    <source>
        <strain evidence="1 2">C2</strain>
    </source>
</reference>
<reference evidence="1 2" key="2">
    <citation type="submission" date="2017-10" db="EMBL/GenBank/DDBJ databases">
        <title>Extensive intraspecific genome diversity in a model arbuscular mycorrhizal fungus.</title>
        <authorList>
            <person name="Chen E.C.H."/>
            <person name="Morin E."/>
            <person name="Baudet D."/>
            <person name="Noel J."/>
            <person name="Ndikumana S."/>
            <person name="Charron P."/>
            <person name="St-Onge C."/>
            <person name="Giorgi J."/>
            <person name="Grigoriev I.V."/>
            <person name="Roux C."/>
            <person name="Martin F.M."/>
            <person name="Corradi N."/>
        </authorList>
    </citation>
    <scope>NUCLEOTIDE SEQUENCE [LARGE SCALE GENOMIC DNA]</scope>
    <source>
        <strain evidence="1 2">C2</strain>
    </source>
</reference>
<sequence>MDILYETSKDTFTGSVSGVGNIENSDKKLYPTHHVAVSPNGRQVATFNSATLELNICQVDSLFKQRPVNCEALDEIRSSVSSVKLVWSLAVSNPINIIQMGNNVQSYSDTLIALSCFDESEMMLGKSVTNSSMSTIAYNQSSDDLENEKNHPTYDEEKGVKGVNSTTFIISTLHSSRILTAIDDSGGLVRFLNDDPLQPQTVTIVVVNANGISKTFFDLDNIVMSNNVINNENNNNSWLNIFSSSSQLQQFYFPLKIQAELEKLYQNTPCLELLSRSIENDYFLIEDYKDRVQVVEMYNLRTDKLEMVFHQRAESAVTAFGHGNPAVAISKHNALLAYCRGANSITIYLIENSLEISTQSFPRVERILSVDFINDDESLIIVAQEKESLIPLIIVWDLFSYMDNAIRILQDATELFSSGSYKLVRSCGNIILAGSDGSVTSVLDHTLVKEILVPTIKSKKGLITLDVKYLRESEWDVSVHHTIFYQDGEHDNAETKPVIVFDKEPWIHSKGYARISAFLDDERTTQLIIGVTTVQVWYRKDVNAKEQLKYIWVAPKDKKISIESLKIGQREFEVCLHIKSNQSMTTESVLNLHWPFEVNAVNHACSALWHLYDRRDDPAGLQKQQEYENLVHRTERLIRQFIKKRPAIWRLIDVRYDVMASLIKGRRIRLIQKILNNEESNPWMRYLHTPRLNEWPKKQKTS</sequence>